<evidence type="ECO:0000313" key="2">
    <source>
        <dbReference type="Proteomes" id="UP000561066"/>
    </source>
</evidence>
<dbReference type="RefSeq" id="WP_182944089.1">
    <property type="nucleotide sequence ID" value="NZ_JABEQH010000017.1"/>
</dbReference>
<keyword evidence="2" id="KW-1185">Reference proteome</keyword>
<reference evidence="1 2" key="1">
    <citation type="submission" date="2020-04" db="EMBL/GenBank/DDBJ databases">
        <title>Description of novel Gluconacetobacter.</title>
        <authorList>
            <person name="Sombolestani A."/>
        </authorList>
    </citation>
    <scope>NUCLEOTIDE SEQUENCE [LARGE SCALE GENOMIC DNA]</scope>
    <source>
        <strain evidence="1 2">LMG 21312</strain>
    </source>
</reference>
<accession>A0A7W4J8P9</accession>
<name>A0A7W4J8P9_9PROT</name>
<gene>
    <name evidence="1" type="ORF">HLH21_12515</name>
</gene>
<sequence>MVKVKSRPKCAQKTAAPVIVEDQIDAAIGADEAPTAGDLGRTLARLDAECCALDCSSERGDVSYEEIRKLENSIDDVWMKIEGAPVRSVADAVSALMSVNMDLFNIVESDGADVVRTLPVVREIERIILAISAFSHVDLASQGGNYLLVGFDEPILKLGVFAKFWLRRALRAGFVFQALKDGGLTVHGPVYGDTSISTKSFAEWTRRP</sequence>
<dbReference type="Proteomes" id="UP000561066">
    <property type="component" value="Unassembled WGS sequence"/>
</dbReference>
<proteinExistence type="predicted"/>
<dbReference type="AlphaFoldDB" id="A0A7W4J8P9"/>
<evidence type="ECO:0000313" key="1">
    <source>
        <dbReference type="EMBL" id="MBB2176739.1"/>
    </source>
</evidence>
<comment type="caution">
    <text evidence="1">The sequence shown here is derived from an EMBL/GenBank/DDBJ whole genome shotgun (WGS) entry which is preliminary data.</text>
</comment>
<dbReference type="EMBL" id="JABEQH010000017">
    <property type="protein sequence ID" value="MBB2176739.1"/>
    <property type="molecule type" value="Genomic_DNA"/>
</dbReference>
<protein>
    <submittedName>
        <fullName evidence="1">Uncharacterized protein</fullName>
    </submittedName>
</protein>
<organism evidence="1 2">
    <name type="scientific">Gluconacetobacter johannae</name>
    <dbReference type="NCBI Taxonomy" id="112140"/>
    <lineage>
        <taxon>Bacteria</taxon>
        <taxon>Pseudomonadati</taxon>
        <taxon>Pseudomonadota</taxon>
        <taxon>Alphaproteobacteria</taxon>
        <taxon>Acetobacterales</taxon>
        <taxon>Acetobacteraceae</taxon>
        <taxon>Gluconacetobacter</taxon>
    </lineage>
</organism>